<reference evidence="1 2" key="1">
    <citation type="journal article" date="2019" name="Commun. Biol.">
        <title>The bagworm genome reveals a unique fibroin gene that provides high tensile strength.</title>
        <authorList>
            <person name="Kono N."/>
            <person name="Nakamura H."/>
            <person name="Ohtoshi R."/>
            <person name="Tomita M."/>
            <person name="Numata K."/>
            <person name="Arakawa K."/>
        </authorList>
    </citation>
    <scope>NUCLEOTIDE SEQUENCE [LARGE SCALE GENOMIC DNA]</scope>
</reference>
<keyword evidence="2" id="KW-1185">Reference proteome</keyword>
<name>A0A4C1SMI6_EUMVA</name>
<evidence type="ECO:0000313" key="1">
    <source>
        <dbReference type="EMBL" id="GBP03116.1"/>
    </source>
</evidence>
<dbReference type="Proteomes" id="UP000299102">
    <property type="component" value="Unassembled WGS sequence"/>
</dbReference>
<proteinExistence type="predicted"/>
<dbReference type="EMBL" id="BGZK01000009">
    <property type="protein sequence ID" value="GBP03116.1"/>
    <property type="molecule type" value="Genomic_DNA"/>
</dbReference>
<protein>
    <submittedName>
        <fullName evidence="1">Uncharacterized protein</fullName>
    </submittedName>
</protein>
<gene>
    <name evidence="1" type="ORF">EVAR_2585_1</name>
</gene>
<evidence type="ECO:0000313" key="2">
    <source>
        <dbReference type="Proteomes" id="UP000299102"/>
    </source>
</evidence>
<comment type="caution">
    <text evidence="1">The sequence shown here is derived from an EMBL/GenBank/DDBJ whole genome shotgun (WGS) entry which is preliminary data.</text>
</comment>
<organism evidence="1 2">
    <name type="scientific">Eumeta variegata</name>
    <name type="common">Bagworm moth</name>
    <name type="synonym">Eumeta japonica</name>
    <dbReference type="NCBI Taxonomy" id="151549"/>
    <lineage>
        <taxon>Eukaryota</taxon>
        <taxon>Metazoa</taxon>
        <taxon>Ecdysozoa</taxon>
        <taxon>Arthropoda</taxon>
        <taxon>Hexapoda</taxon>
        <taxon>Insecta</taxon>
        <taxon>Pterygota</taxon>
        <taxon>Neoptera</taxon>
        <taxon>Endopterygota</taxon>
        <taxon>Lepidoptera</taxon>
        <taxon>Glossata</taxon>
        <taxon>Ditrysia</taxon>
        <taxon>Tineoidea</taxon>
        <taxon>Psychidae</taxon>
        <taxon>Oiketicinae</taxon>
        <taxon>Eumeta</taxon>
    </lineage>
</organism>
<accession>A0A4C1SMI6</accession>
<sequence>MWRSKLGSTLLARGLTSIHRRSLTIRAAKIKRYKHTWNVGRDQRPPDDIIEGMVARESTTATLTTQPLISIGSYNYLINSPTLRAVECRNSAVRHRPVPARSNHLKTGVSNVSSKIISRLLSRRRYVMKLFDPGDPDQDNEINLSNYYIVTDS</sequence>
<dbReference type="AlphaFoldDB" id="A0A4C1SMI6"/>